<dbReference type="AlphaFoldDB" id="A0AA41SW38"/>
<dbReference type="InterPro" id="IPR050150">
    <property type="entry name" value="IgV_Light_Chain"/>
</dbReference>
<accession>A0AA41SW38</accession>
<organism evidence="2 3">
    <name type="scientific">Sciurus carolinensis</name>
    <name type="common">Eastern gray squirrel</name>
    <dbReference type="NCBI Taxonomy" id="30640"/>
    <lineage>
        <taxon>Eukaryota</taxon>
        <taxon>Metazoa</taxon>
        <taxon>Chordata</taxon>
        <taxon>Craniata</taxon>
        <taxon>Vertebrata</taxon>
        <taxon>Euteleostomi</taxon>
        <taxon>Mammalia</taxon>
        <taxon>Eutheria</taxon>
        <taxon>Euarchontoglires</taxon>
        <taxon>Glires</taxon>
        <taxon>Rodentia</taxon>
        <taxon>Sciuromorpha</taxon>
        <taxon>Sciuridae</taxon>
        <taxon>Sciurinae</taxon>
        <taxon>Sciurini</taxon>
        <taxon>Sciurus</taxon>
    </lineage>
</organism>
<dbReference type="EMBL" id="JAATJV010239500">
    <property type="protein sequence ID" value="MBZ3875040.1"/>
    <property type="molecule type" value="Genomic_DNA"/>
</dbReference>
<protein>
    <submittedName>
        <fullName evidence="2">Ig kappa chain V-III region Ti</fullName>
    </submittedName>
</protein>
<dbReference type="PROSITE" id="PS50835">
    <property type="entry name" value="IG_LIKE"/>
    <property type="match status" value="1"/>
</dbReference>
<feature type="domain" description="Ig-like" evidence="1">
    <location>
        <begin position="36"/>
        <end position="122"/>
    </location>
</feature>
<keyword evidence="3" id="KW-1185">Reference proteome</keyword>
<dbReference type="Proteomes" id="UP001166674">
    <property type="component" value="Unassembled WGS sequence"/>
</dbReference>
<dbReference type="Gene3D" id="2.60.40.10">
    <property type="entry name" value="Immunoglobulins"/>
    <property type="match status" value="1"/>
</dbReference>
<dbReference type="InterPro" id="IPR013106">
    <property type="entry name" value="Ig_V-set"/>
</dbReference>
<reference evidence="2" key="1">
    <citation type="submission" date="2020-03" db="EMBL/GenBank/DDBJ databases">
        <title>Studies in the Genomics of Life Span.</title>
        <authorList>
            <person name="Glass D."/>
        </authorList>
    </citation>
    <scope>NUCLEOTIDE SEQUENCE</scope>
    <source>
        <strain evidence="2">SUZIE</strain>
        <tissue evidence="2">Muscle</tissue>
    </source>
</reference>
<name>A0AA41SW38_SCICA</name>
<evidence type="ECO:0000313" key="3">
    <source>
        <dbReference type="Proteomes" id="UP001166674"/>
    </source>
</evidence>
<comment type="caution">
    <text evidence="2">The sequence shown here is derived from an EMBL/GenBank/DDBJ whole genome shotgun (WGS) entry which is preliminary data.</text>
</comment>
<dbReference type="InterPro" id="IPR036179">
    <property type="entry name" value="Ig-like_dom_sf"/>
</dbReference>
<dbReference type="Pfam" id="PF07686">
    <property type="entry name" value="V-set"/>
    <property type="match status" value="1"/>
</dbReference>
<evidence type="ECO:0000259" key="1">
    <source>
        <dbReference type="PROSITE" id="PS50835"/>
    </source>
</evidence>
<dbReference type="SMART" id="SM00406">
    <property type="entry name" value="IGv"/>
    <property type="match status" value="1"/>
</dbReference>
<dbReference type="PANTHER" id="PTHR23267">
    <property type="entry name" value="IMMUNOGLOBULIN LIGHT CHAIN"/>
    <property type="match status" value="1"/>
</dbReference>
<dbReference type="InterPro" id="IPR013783">
    <property type="entry name" value="Ig-like_fold"/>
</dbReference>
<proteinExistence type="predicted"/>
<dbReference type="InterPro" id="IPR007110">
    <property type="entry name" value="Ig-like_dom"/>
</dbReference>
<dbReference type="SUPFAM" id="SSF48726">
    <property type="entry name" value="Immunoglobulin"/>
    <property type="match status" value="1"/>
</dbReference>
<evidence type="ECO:0000313" key="2">
    <source>
        <dbReference type="EMBL" id="MBZ3875040.1"/>
    </source>
</evidence>
<sequence length="122" mass="13451">MDKKGWGQPNQLWSSGNLSNMVRTLFFLFMLAYCPVKLTCTLSSGYSNYVVGWHQQSPGKSPRFVMRVGSSGMVGSKGEGIPDRFSGSGSGLDRYLTIQNIQEQDESVYYCGADHDSGSNYV</sequence>
<gene>
    <name evidence="2" type="ORF">SUZIE_130950</name>
</gene>